<protein>
    <submittedName>
        <fullName evidence="1">Uncharacterized protein</fullName>
    </submittedName>
</protein>
<evidence type="ECO:0000313" key="1">
    <source>
        <dbReference type="EMBL" id="XDJ14755.1"/>
    </source>
</evidence>
<name>A0AB39CD43_9VIRU</name>
<dbReference type="EMBL" id="PQ015378">
    <property type="protein sequence ID" value="XDJ14755.1"/>
    <property type="molecule type" value="Genomic_DNA"/>
</dbReference>
<sequence>MLKAIAKLAIGGALMEVGKHIDRRDTKVRVNGKEVSTGTKTFLAVATFAAGVMTVVSGANDIFN</sequence>
<reference evidence="1" key="1">
    <citation type="submission" date="2024-07" db="EMBL/GenBank/DDBJ databases">
        <authorList>
            <person name="Bringhurst R.M."/>
            <person name="Homer T.E."/>
        </authorList>
    </citation>
    <scope>NUCLEOTIDE SEQUENCE</scope>
</reference>
<organism evidence="1">
    <name type="scientific">Pseudomonas phage RVTF4</name>
    <dbReference type="NCBI Taxonomy" id="3236931"/>
    <lineage>
        <taxon>Viruses</taxon>
    </lineage>
</organism>
<accession>A0AB39CD43</accession>
<proteinExistence type="predicted"/>